<organism evidence="1 2">
    <name type="scientific">Thermus scotoductus</name>
    <dbReference type="NCBI Taxonomy" id="37636"/>
    <lineage>
        <taxon>Bacteria</taxon>
        <taxon>Thermotogati</taxon>
        <taxon>Deinococcota</taxon>
        <taxon>Deinococci</taxon>
        <taxon>Thermales</taxon>
        <taxon>Thermaceae</taxon>
        <taxon>Thermus</taxon>
    </lineage>
</organism>
<name>A0A430R0M3_THESC</name>
<evidence type="ECO:0000313" key="2">
    <source>
        <dbReference type="Proteomes" id="UP000288082"/>
    </source>
</evidence>
<proteinExistence type="predicted"/>
<dbReference type="Proteomes" id="UP000288082">
    <property type="component" value="Unassembled WGS sequence"/>
</dbReference>
<sequence length="157" mass="16821">MPAYFRTPLGDQATWTISELAEVLSVSVDAGLIRAAYSDTWTPEGSSLPMPMEISLTVPIAAASASAVAGQLYNLSQQGIAAIGYESPLQDDGDLEWERPVLAVRRLEVREGGPRHAFVRMSFYAAPTVYRLTRAVTSAGDTLVDSTGAVIVFAEEV</sequence>
<dbReference type="EMBL" id="PELM01000388">
    <property type="protein sequence ID" value="RTH00924.1"/>
    <property type="molecule type" value="Genomic_DNA"/>
</dbReference>
<protein>
    <submittedName>
        <fullName evidence="1">Uncharacterized protein</fullName>
    </submittedName>
</protein>
<comment type="caution">
    <text evidence="1">The sequence shown here is derived from an EMBL/GenBank/DDBJ whole genome shotgun (WGS) entry which is preliminary data.</text>
</comment>
<reference evidence="1 2" key="1">
    <citation type="journal article" date="2019" name="Extremophiles">
        <title>Biogeography of thermophiles and predominance of Thermus scotoductus in domestic water heaters.</title>
        <authorList>
            <person name="Wilpiszeski R.L."/>
            <person name="Zhang Z."/>
            <person name="House C.H."/>
        </authorList>
    </citation>
    <scope>NUCLEOTIDE SEQUENCE [LARGE SCALE GENOMIC DNA]</scope>
    <source>
        <strain evidence="1 2">38_S38</strain>
    </source>
</reference>
<accession>A0A430R0M3</accession>
<evidence type="ECO:0000313" key="1">
    <source>
        <dbReference type="EMBL" id="RTH00924.1"/>
    </source>
</evidence>
<dbReference type="AlphaFoldDB" id="A0A430R0M3"/>
<gene>
    <name evidence="1" type="ORF">CSW50_10055</name>
</gene>